<dbReference type="Proteomes" id="UP001500618">
    <property type="component" value="Unassembled WGS sequence"/>
</dbReference>
<keyword evidence="8" id="KW-1185">Reference proteome</keyword>
<dbReference type="InterPro" id="IPR032466">
    <property type="entry name" value="Metal_Hydrolase"/>
</dbReference>
<proteinExistence type="inferred from homology"/>
<dbReference type="NCBIfam" id="TIGR00221">
    <property type="entry name" value="nagA"/>
    <property type="match status" value="1"/>
</dbReference>
<reference evidence="7 8" key="1">
    <citation type="journal article" date="2019" name="Int. J. Syst. Evol. Microbiol.">
        <title>The Global Catalogue of Microorganisms (GCM) 10K type strain sequencing project: providing services to taxonomists for standard genome sequencing and annotation.</title>
        <authorList>
            <consortium name="The Broad Institute Genomics Platform"/>
            <consortium name="The Broad Institute Genome Sequencing Center for Infectious Disease"/>
            <person name="Wu L."/>
            <person name="Ma J."/>
        </authorList>
    </citation>
    <scope>NUCLEOTIDE SEQUENCE [LARGE SCALE GENOMIC DNA]</scope>
    <source>
        <strain evidence="7 8">JCM 14718</strain>
    </source>
</reference>
<evidence type="ECO:0000313" key="7">
    <source>
        <dbReference type="EMBL" id="GAA1659821.1"/>
    </source>
</evidence>
<name>A0ABN2FV02_9ACTN</name>
<keyword evidence="2" id="KW-0479">Metal-binding</keyword>
<evidence type="ECO:0000256" key="1">
    <source>
        <dbReference type="ARBA" id="ARBA00010716"/>
    </source>
</evidence>
<dbReference type="InterPro" id="IPR006680">
    <property type="entry name" value="Amidohydro-rel"/>
</dbReference>
<sequence>MTVFSHARLVLADRVLENGWVRVDGDTIAEVGEGDVDGTDLGGRWLTPGLIDIHVHGGNGASYNAAEPGAIQTVTDFHRSYGTTTMLGGLVTGKPDDMRTATAVLADSCDAGEIGGIYLEGPFLNVARKGAHDPELLRMPDVALMESVLEAGRGHVKQVTIAPELPGALDLIKRCADHGVITAVGHTDGSYEQVRAGFDAGALMATHLFNGMRPLHHRDPGPIAASMAQAGAICEVIADGVHLADGTVEMLFGVLGSSRIALVTDAMSAAGVGDGEFQLGHLKVHVIDGVARLENGSIASSTATLAQVVARTTGMGVAFPDAVRAASLTPARLHSLDKSVGAIAPGLRADLVAWNDDLTVAGVLRAGSWVRPIEGAPHAAR</sequence>
<accession>A0ABN2FV02</accession>
<dbReference type="InterPro" id="IPR011059">
    <property type="entry name" value="Metal-dep_hydrolase_composite"/>
</dbReference>
<gene>
    <name evidence="7" type="primary">nagA</name>
    <name evidence="7" type="ORF">GCM10009765_06500</name>
</gene>
<dbReference type="SUPFAM" id="SSF51338">
    <property type="entry name" value="Composite domain of metallo-dependent hydrolases"/>
    <property type="match status" value="1"/>
</dbReference>
<dbReference type="RefSeq" id="WP_344306973.1">
    <property type="nucleotide sequence ID" value="NZ_BAAANY010000002.1"/>
</dbReference>
<organism evidence="7 8">
    <name type="scientific">Fodinicola feengrottensis</name>
    <dbReference type="NCBI Taxonomy" id="435914"/>
    <lineage>
        <taxon>Bacteria</taxon>
        <taxon>Bacillati</taxon>
        <taxon>Actinomycetota</taxon>
        <taxon>Actinomycetes</taxon>
        <taxon>Mycobacteriales</taxon>
        <taxon>Fodinicola</taxon>
    </lineage>
</organism>
<dbReference type="CDD" id="cd00854">
    <property type="entry name" value="NagA"/>
    <property type="match status" value="1"/>
</dbReference>
<keyword evidence="4 5" id="KW-0119">Carbohydrate metabolism</keyword>
<comment type="caution">
    <text evidence="7">The sequence shown here is derived from an EMBL/GenBank/DDBJ whole genome shotgun (WGS) entry which is preliminary data.</text>
</comment>
<dbReference type="Pfam" id="PF01979">
    <property type="entry name" value="Amidohydro_1"/>
    <property type="match status" value="1"/>
</dbReference>
<feature type="domain" description="Amidohydrolase-related" evidence="6">
    <location>
        <begin position="46"/>
        <end position="370"/>
    </location>
</feature>
<dbReference type="PIRSF" id="PIRSF038994">
    <property type="entry name" value="NagA"/>
    <property type="match status" value="1"/>
</dbReference>
<evidence type="ECO:0000313" key="8">
    <source>
        <dbReference type="Proteomes" id="UP001500618"/>
    </source>
</evidence>
<dbReference type="SUPFAM" id="SSF51556">
    <property type="entry name" value="Metallo-dependent hydrolases"/>
    <property type="match status" value="1"/>
</dbReference>
<dbReference type="Gene3D" id="3.20.20.140">
    <property type="entry name" value="Metal-dependent hydrolases"/>
    <property type="match status" value="1"/>
</dbReference>
<evidence type="ECO:0000256" key="2">
    <source>
        <dbReference type="ARBA" id="ARBA00022723"/>
    </source>
</evidence>
<dbReference type="Gene3D" id="2.30.40.10">
    <property type="entry name" value="Urease, subunit C, domain 1"/>
    <property type="match status" value="1"/>
</dbReference>
<dbReference type="InterPro" id="IPR003764">
    <property type="entry name" value="GlcNAc_6-P_deAcase"/>
</dbReference>
<evidence type="ECO:0000256" key="5">
    <source>
        <dbReference type="PIRNR" id="PIRNR038994"/>
    </source>
</evidence>
<dbReference type="PANTHER" id="PTHR11113:SF14">
    <property type="entry name" value="N-ACETYLGLUCOSAMINE-6-PHOSPHATE DEACETYLASE"/>
    <property type="match status" value="1"/>
</dbReference>
<protein>
    <submittedName>
        <fullName evidence="7">N-acetylglucosamine-6-phosphate deacetylase</fullName>
    </submittedName>
</protein>
<evidence type="ECO:0000256" key="3">
    <source>
        <dbReference type="ARBA" id="ARBA00022801"/>
    </source>
</evidence>
<evidence type="ECO:0000256" key="4">
    <source>
        <dbReference type="ARBA" id="ARBA00023277"/>
    </source>
</evidence>
<dbReference type="PANTHER" id="PTHR11113">
    <property type="entry name" value="N-ACETYLGLUCOSAMINE-6-PHOSPHATE DEACETYLASE"/>
    <property type="match status" value="1"/>
</dbReference>
<keyword evidence="3 5" id="KW-0378">Hydrolase</keyword>
<dbReference type="EMBL" id="BAAANY010000002">
    <property type="protein sequence ID" value="GAA1659821.1"/>
    <property type="molecule type" value="Genomic_DNA"/>
</dbReference>
<comment type="similarity">
    <text evidence="1 5">Belongs to the metallo-dependent hydrolases superfamily. NagA family.</text>
</comment>
<evidence type="ECO:0000259" key="6">
    <source>
        <dbReference type="Pfam" id="PF01979"/>
    </source>
</evidence>